<evidence type="ECO:0000313" key="3">
    <source>
        <dbReference type="EMBL" id="KAK6131463.1"/>
    </source>
</evidence>
<evidence type="ECO:0000313" key="4">
    <source>
        <dbReference type="Proteomes" id="UP001318860"/>
    </source>
</evidence>
<evidence type="ECO:0000259" key="2">
    <source>
        <dbReference type="SMART" id="SM00856"/>
    </source>
</evidence>
<reference evidence="3 4" key="1">
    <citation type="journal article" date="2021" name="Comput. Struct. Biotechnol. J.">
        <title>De novo genome assembly of the potent medicinal plant Rehmannia glutinosa using nanopore technology.</title>
        <authorList>
            <person name="Ma L."/>
            <person name="Dong C."/>
            <person name="Song C."/>
            <person name="Wang X."/>
            <person name="Zheng X."/>
            <person name="Niu Y."/>
            <person name="Chen S."/>
            <person name="Feng W."/>
        </authorList>
    </citation>
    <scope>NUCLEOTIDE SEQUENCE [LARGE SCALE GENOMIC DNA]</scope>
    <source>
        <strain evidence="3">DH-2019</strain>
    </source>
</reference>
<dbReference type="NCBIfam" id="TIGR01614">
    <property type="entry name" value="PME_inhib"/>
    <property type="match status" value="1"/>
</dbReference>
<dbReference type="PANTHER" id="PTHR31890:SF9">
    <property type="entry name" value="PLANT INVERTASE_PECTIN METHYLESTERASE INHIBITOR SUPERFAMILY PROTEIN"/>
    <property type="match status" value="1"/>
</dbReference>
<feature type="domain" description="Pectinesterase inhibitor" evidence="2">
    <location>
        <begin position="32"/>
        <end position="174"/>
    </location>
</feature>
<feature type="chain" id="PRO_5045555707" description="Pectinesterase inhibitor domain-containing protein" evidence="1">
    <location>
        <begin position="29"/>
        <end position="197"/>
    </location>
</feature>
<comment type="caution">
    <text evidence="3">The sequence shown here is derived from an EMBL/GenBank/DDBJ whole genome shotgun (WGS) entry which is preliminary data.</text>
</comment>
<organism evidence="3 4">
    <name type="scientific">Rehmannia glutinosa</name>
    <name type="common">Chinese foxglove</name>
    <dbReference type="NCBI Taxonomy" id="99300"/>
    <lineage>
        <taxon>Eukaryota</taxon>
        <taxon>Viridiplantae</taxon>
        <taxon>Streptophyta</taxon>
        <taxon>Embryophyta</taxon>
        <taxon>Tracheophyta</taxon>
        <taxon>Spermatophyta</taxon>
        <taxon>Magnoliopsida</taxon>
        <taxon>eudicotyledons</taxon>
        <taxon>Gunneridae</taxon>
        <taxon>Pentapetalae</taxon>
        <taxon>asterids</taxon>
        <taxon>lamiids</taxon>
        <taxon>Lamiales</taxon>
        <taxon>Orobanchaceae</taxon>
        <taxon>Rehmannieae</taxon>
        <taxon>Rehmannia</taxon>
    </lineage>
</organism>
<protein>
    <recommendedName>
        <fullName evidence="2">Pectinesterase inhibitor domain-containing protein</fullName>
    </recommendedName>
</protein>
<dbReference type="InterPro" id="IPR006501">
    <property type="entry name" value="Pectinesterase_inhib_dom"/>
</dbReference>
<dbReference type="InterPro" id="IPR034088">
    <property type="entry name" value="Pla_a_1-like"/>
</dbReference>
<keyword evidence="1" id="KW-0732">Signal</keyword>
<dbReference type="EMBL" id="JABTTQ020001362">
    <property type="protein sequence ID" value="KAK6131463.1"/>
    <property type="molecule type" value="Genomic_DNA"/>
</dbReference>
<name>A0ABR0VA38_REHGL</name>
<dbReference type="InterPro" id="IPR035513">
    <property type="entry name" value="Invertase/methylesterase_inhib"/>
</dbReference>
<dbReference type="Gene3D" id="1.20.140.40">
    <property type="entry name" value="Invertase/pectin methylesterase inhibitor family protein"/>
    <property type="match status" value="1"/>
</dbReference>
<keyword evidence="4" id="KW-1185">Reference proteome</keyword>
<dbReference type="Proteomes" id="UP001318860">
    <property type="component" value="Unassembled WGS sequence"/>
</dbReference>
<accession>A0ABR0VA38</accession>
<dbReference type="SUPFAM" id="SSF101148">
    <property type="entry name" value="Plant invertase/pectin methylesterase inhibitor"/>
    <property type="match status" value="1"/>
</dbReference>
<dbReference type="SMART" id="SM00856">
    <property type="entry name" value="PMEI"/>
    <property type="match status" value="1"/>
</dbReference>
<dbReference type="CDD" id="cd15795">
    <property type="entry name" value="PMEI-Pla_a_1_like"/>
    <property type="match status" value="1"/>
</dbReference>
<proteinExistence type="predicted"/>
<dbReference type="PANTHER" id="PTHR31890">
    <property type="entry name" value="PLANT INVERTASE/PECTIN METHYLESTERASE INHIBITOR SUPERFAMILY PROTEIN"/>
    <property type="match status" value="1"/>
</dbReference>
<dbReference type="Pfam" id="PF04043">
    <property type="entry name" value="PMEI"/>
    <property type="match status" value="1"/>
</dbReference>
<evidence type="ECO:0000256" key="1">
    <source>
        <dbReference type="SAM" id="SignalP"/>
    </source>
</evidence>
<sequence>MSPSNLSMFIASIFLLSSMSNIIIVTNARTTSSSSLIEKACSDPRLRPNSKFCVRVLRSHPKIVSATNLFDLSITIMETGISSATNTRAYIENLLKKSNVGPNSKGALKECKSSYDSVILSFKSALSEVKYDKEYQTATYDLLIGSTDDIQRCLDNVASGKIKDRNILSGNKVVPIFGLSAYRAKDEHPKGVLPLFW</sequence>
<feature type="signal peptide" evidence="1">
    <location>
        <begin position="1"/>
        <end position="28"/>
    </location>
</feature>
<gene>
    <name evidence="3" type="ORF">DH2020_034804</name>
</gene>